<keyword evidence="24" id="KW-1185">Reference proteome</keyword>
<evidence type="ECO:0000256" key="4">
    <source>
        <dbReference type="ARBA" id="ARBA00022553"/>
    </source>
</evidence>
<dbReference type="InterPro" id="IPR000719">
    <property type="entry name" value="Prot_kinase_dom"/>
</dbReference>
<keyword evidence="6" id="KW-0808">Transferase</keyword>
<dbReference type="PANTHER" id="PTHR48005:SF16">
    <property type="entry name" value="MDIS1-INTERACTING RECEPTOR LIKE KINASE 2-LIKE ISOFORM X1"/>
    <property type="match status" value="1"/>
</dbReference>
<dbReference type="InterPro" id="IPR001611">
    <property type="entry name" value="Leu-rich_rpt"/>
</dbReference>
<evidence type="ECO:0000256" key="2">
    <source>
        <dbReference type="ARBA" id="ARBA00012513"/>
    </source>
</evidence>
<evidence type="ECO:0000256" key="20">
    <source>
        <dbReference type="SAM" id="Phobius"/>
    </source>
</evidence>
<dbReference type="InterPro" id="IPR008266">
    <property type="entry name" value="Tyr_kinase_AS"/>
</dbReference>
<dbReference type="EMBL" id="JAUIZM010000006">
    <property type="protein sequence ID" value="KAK1381326.1"/>
    <property type="molecule type" value="Genomic_DNA"/>
</dbReference>
<dbReference type="InterPro" id="IPR003591">
    <property type="entry name" value="Leu-rich_rpt_typical-subtyp"/>
</dbReference>
<keyword evidence="12 19" id="KW-0067">ATP-binding</keyword>
<evidence type="ECO:0000256" key="3">
    <source>
        <dbReference type="ARBA" id="ARBA00022527"/>
    </source>
</evidence>
<keyword evidence="11 23" id="KW-0418">Kinase</keyword>
<keyword evidence="5" id="KW-0433">Leucine-rich repeat</keyword>
<evidence type="ECO:0000256" key="6">
    <source>
        <dbReference type="ARBA" id="ARBA00022679"/>
    </source>
</evidence>
<dbReference type="GO" id="GO:0006952">
    <property type="term" value="P:defense response"/>
    <property type="evidence" value="ECO:0007669"/>
    <property type="project" value="UniProtKB-ARBA"/>
</dbReference>
<evidence type="ECO:0000256" key="19">
    <source>
        <dbReference type="PROSITE-ProRule" id="PRU10141"/>
    </source>
</evidence>
<proteinExistence type="predicted"/>
<evidence type="ECO:0000313" key="24">
    <source>
        <dbReference type="Proteomes" id="UP001237642"/>
    </source>
</evidence>
<keyword evidence="13 20" id="KW-1133">Transmembrane helix</keyword>
<evidence type="ECO:0000256" key="5">
    <source>
        <dbReference type="ARBA" id="ARBA00022614"/>
    </source>
</evidence>
<evidence type="ECO:0000256" key="21">
    <source>
        <dbReference type="SAM" id="SignalP"/>
    </source>
</evidence>
<dbReference type="InterPro" id="IPR032675">
    <property type="entry name" value="LRR_dom_sf"/>
</dbReference>
<feature type="chain" id="PRO_5042183952" description="non-specific serine/threonine protein kinase" evidence="21">
    <location>
        <begin position="23"/>
        <end position="811"/>
    </location>
</feature>
<dbReference type="PANTHER" id="PTHR48005">
    <property type="entry name" value="LEUCINE RICH REPEAT KINASE 2"/>
    <property type="match status" value="1"/>
</dbReference>
<dbReference type="SUPFAM" id="SSF52058">
    <property type="entry name" value="L domain-like"/>
    <property type="match status" value="1"/>
</dbReference>
<evidence type="ECO:0000256" key="9">
    <source>
        <dbReference type="ARBA" id="ARBA00022737"/>
    </source>
</evidence>
<evidence type="ECO:0000313" key="23">
    <source>
        <dbReference type="EMBL" id="KAK1381326.1"/>
    </source>
</evidence>
<name>A0AAD8IA84_9APIA</name>
<sequence>MASVSCIIIYTLLPVSVCFAVAKNTTNSSSSSSSLESESEREALVRTGWWRNQSHWDWHCSWSGIGCSEEGRVVSIEIFEYSIEDELGKLNFSSFPYLQTLHLSASKLNGSIPYEIGMLSKLNYLSLYGNDLSGTLPSSLGNLTYLEYLDVSWNHLTGFIPSELGNLTNLSILDLSKNNLTGSIPSEIGILSNLIELYLFGNRLTGTIPSALGSLTKLELMYLSLNQFSGSLDLHDANLTHLESLDVSHNFLTGSIPIFKCSGLQYLSLSFNSLSGNIPKELGNCYSLVELYLSSNNLSGSIPNNFRCLVHLTYLDLYDNHLSHTLPPTSNSYEEHTCEVTTHRRNSVVLVRYIVLFVTIGLFLMILAFVFVCWKKRKENHDKMLVRNGDICSVWNFDGNIAYEDIIRSTNNFDIRYCIGTGGYGSVYEARLQNGKTVALKKLHRLEAEDPNFDNCFKNEAHILSNIRHKNIVKLYGFCLHNRCMFLIYEYMEKGSLFYALRDDAHAVELDWSKRVNIVKGIAHALSYLHHDCSPPIVHRDISSNNILLNSHLEGFVADFGASRLLDPDLSNQTMVAGTYGYIAPELAYTMVVTEKCDVYSFGVVALEIMMGSHPGDLLSSFTAPQSIQNRMLSDGTISPEAYHILYVDFQIYTPFDLKQNCPDLTSHKKRTVFLVLCIVLPITIGVPSLILAIVCFGRPTRTEKKNKINDNNGDLCSVWNFDGIIAYEGILRATNNFDIRYCIGTGGYGSVYEARLPSGVLLCPVVVAAAFDEVILVLSIVVSFPPELLPLQPDTWCVQCALKQAQHYCA</sequence>
<comment type="catalytic activity">
    <reaction evidence="18">
        <text>L-seryl-[protein] + ATP = O-phospho-L-seryl-[protein] + ADP + H(+)</text>
        <dbReference type="Rhea" id="RHEA:17989"/>
        <dbReference type="Rhea" id="RHEA-COMP:9863"/>
        <dbReference type="Rhea" id="RHEA-COMP:11604"/>
        <dbReference type="ChEBI" id="CHEBI:15378"/>
        <dbReference type="ChEBI" id="CHEBI:29999"/>
        <dbReference type="ChEBI" id="CHEBI:30616"/>
        <dbReference type="ChEBI" id="CHEBI:83421"/>
        <dbReference type="ChEBI" id="CHEBI:456216"/>
        <dbReference type="EC" id="2.7.11.1"/>
    </reaction>
</comment>
<dbReference type="GO" id="GO:0004674">
    <property type="term" value="F:protein serine/threonine kinase activity"/>
    <property type="evidence" value="ECO:0007669"/>
    <property type="project" value="UniProtKB-KW"/>
</dbReference>
<keyword evidence="8 21" id="KW-0732">Signal</keyword>
<reference evidence="23" key="1">
    <citation type="submission" date="2023-02" db="EMBL/GenBank/DDBJ databases">
        <title>Genome of toxic invasive species Heracleum sosnowskyi carries increased number of genes despite the absence of recent whole-genome duplications.</title>
        <authorList>
            <person name="Schelkunov M."/>
            <person name="Shtratnikova V."/>
            <person name="Makarenko M."/>
            <person name="Klepikova A."/>
            <person name="Omelchenko D."/>
            <person name="Novikova G."/>
            <person name="Obukhova E."/>
            <person name="Bogdanov V."/>
            <person name="Penin A."/>
            <person name="Logacheva M."/>
        </authorList>
    </citation>
    <scope>NUCLEOTIDE SEQUENCE</scope>
    <source>
        <strain evidence="23">Hsosn_3</strain>
        <tissue evidence="23">Leaf</tissue>
    </source>
</reference>
<keyword evidence="16" id="KW-0325">Glycoprotein</keyword>
<keyword evidence="4" id="KW-0597">Phosphoprotein</keyword>
<evidence type="ECO:0000256" key="17">
    <source>
        <dbReference type="ARBA" id="ARBA00047899"/>
    </source>
</evidence>
<evidence type="ECO:0000256" key="10">
    <source>
        <dbReference type="ARBA" id="ARBA00022741"/>
    </source>
</evidence>
<organism evidence="23 24">
    <name type="scientific">Heracleum sosnowskyi</name>
    <dbReference type="NCBI Taxonomy" id="360622"/>
    <lineage>
        <taxon>Eukaryota</taxon>
        <taxon>Viridiplantae</taxon>
        <taxon>Streptophyta</taxon>
        <taxon>Embryophyta</taxon>
        <taxon>Tracheophyta</taxon>
        <taxon>Spermatophyta</taxon>
        <taxon>Magnoliopsida</taxon>
        <taxon>eudicotyledons</taxon>
        <taxon>Gunneridae</taxon>
        <taxon>Pentapetalae</taxon>
        <taxon>asterids</taxon>
        <taxon>campanulids</taxon>
        <taxon>Apiales</taxon>
        <taxon>Apiaceae</taxon>
        <taxon>Apioideae</taxon>
        <taxon>apioid superclade</taxon>
        <taxon>Tordylieae</taxon>
        <taxon>Tordyliinae</taxon>
        <taxon>Heracleum</taxon>
    </lineage>
</organism>
<dbReference type="GO" id="GO:0051707">
    <property type="term" value="P:response to other organism"/>
    <property type="evidence" value="ECO:0007669"/>
    <property type="project" value="UniProtKB-ARBA"/>
</dbReference>
<comment type="caution">
    <text evidence="23">The sequence shown here is derived from an EMBL/GenBank/DDBJ whole genome shotgun (WGS) entry which is preliminary data.</text>
</comment>
<feature type="transmembrane region" description="Helical" evidence="20">
    <location>
        <begin position="350"/>
        <end position="374"/>
    </location>
</feature>
<comment type="catalytic activity">
    <reaction evidence="17">
        <text>L-threonyl-[protein] + ATP = O-phospho-L-threonyl-[protein] + ADP + H(+)</text>
        <dbReference type="Rhea" id="RHEA:46608"/>
        <dbReference type="Rhea" id="RHEA-COMP:11060"/>
        <dbReference type="Rhea" id="RHEA-COMP:11605"/>
        <dbReference type="ChEBI" id="CHEBI:15378"/>
        <dbReference type="ChEBI" id="CHEBI:30013"/>
        <dbReference type="ChEBI" id="CHEBI:30616"/>
        <dbReference type="ChEBI" id="CHEBI:61977"/>
        <dbReference type="ChEBI" id="CHEBI:456216"/>
        <dbReference type="EC" id="2.7.11.1"/>
    </reaction>
</comment>
<evidence type="ECO:0000256" key="16">
    <source>
        <dbReference type="ARBA" id="ARBA00023180"/>
    </source>
</evidence>
<evidence type="ECO:0000256" key="14">
    <source>
        <dbReference type="ARBA" id="ARBA00023136"/>
    </source>
</evidence>
<comment type="subcellular location">
    <subcellularLocation>
        <location evidence="1">Membrane</location>
        <topology evidence="1">Single-pass type I membrane protein</topology>
    </subcellularLocation>
</comment>
<keyword evidence="15 23" id="KW-0675">Receptor</keyword>
<dbReference type="Gene3D" id="3.30.200.20">
    <property type="entry name" value="Phosphorylase Kinase, domain 1"/>
    <property type="match status" value="2"/>
</dbReference>
<evidence type="ECO:0000256" key="15">
    <source>
        <dbReference type="ARBA" id="ARBA00023170"/>
    </source>
</evidence>
<dbReference type="PROSITE" id="PS00109">
    <property type="entry name" value="PROTEIN_KINASE_TYR"/>
    <property type="match status" value="1"/>
</dbReference>
<dbReference type="InterPro" id="IPR055414">
    <property type="entry name" value="LRR_R13L4/SHOC2-like"/>
</dbReference>
<dbReference type="InterPro" id="IPR051420">
    <property type="entry name" value="Ser_Thr_Kinases_DiverseReg"/>
</dbReference>
<evidence type="ECO:0000256" key="7">
    <source>
        <dbReference type="ARBA" id="ARBA00022692"/>
    </source>
</evidence>
<dbReference type="PROSITE" id="PS51450">
    <property type="entry name" value="LRR"/>
    <property type="match status" value="1"/>
</dbReference>
<dbReference type="GO" id="GO:0016020">
    <property type="term" value="C:membrane"/>
    <property type="evidence" value="ECO:0007669"/>
    <property type="project" value="UniProtKB-SubCell"/>
</dbReference>
<keyword evidence="9" id="KW-0677">Repeat</keyword>
<keyword evidence="7 20" id="KW-0812">Transmembrane</keyword>
<feature type="binding site" evidence="19">
    <location>
        <position position="441"/>
    </location>
    <ligand>
        <name>ATP</name>
        <dbReference type="ChEBI" id="CHEBI:30616"/>
    </ligand>
</feature>
<dbReference type="Pfam" id="PF00069">
    <property type="entry name" value="Pkinase"/>
    <property type="match status" value="1"/>
</dbReference>
<dbReference type="AlphaFoldDB" id="A0AAD8IA84"/>
<keyword evidence="10 19" id="KW-0547">Nucleotide-binding</keyword>
<dbReference type="PROSITE" id="PS00107">
    <property type="entry name" value="PROTEIN_KINASE_ATP"/>
    <property type="match status" value="1"/>
</dbReference>
<dbReference type="Pfam" id="PF00560">
    <property type="entry name" value="LRR_1"/>
    <property type="match status" value="1"/>
</dbReference>
<dbReference type="FunFam" id="3.80.10.10:FF:000383">
    <property type="entry name" value="Leucine-rich repeat receptor protein kinase EMS1"/>
    <property type="match status" value="1"/>
</dbReference>
<evidence type="ECO:0000256" key="18">
    <source>
        <dbReference type="ARBA" id="ARBA00048679"/>
    </source>
</evidence>
<dbReference type="SMART" id="SM00369">
    <property type="entry name" value="LRR_TYP"/>
    <property type="match status" value="6"/>
</dbReference>
<evidence type="ECO:0000259" key="22">
    <source>
        <dbReference type="PROSITE" id="PS50011"/>
    </source>
</evidence>
<feature type="domain" description="Protein kinase" evidence="22">
    <location>
        <begin position="413"/>
        <end position="675"/>
    </location>
</feature>
<accession>A0AAD8IA84</accession>
<evidence type="ECO:0000256" key="13">
    <source>
        <dbReference type="ARBA" id="ARBA00022989"/>
    </source>
</evidence>
<dbReference type="PROSITE" id="PS50011">
    <property type="entry name" value="PROTEIN_KINASE_DOM"/>
    <property type="match status" value="1"/>
</dbReference>
<protein>
    <recommendedName>
        <fullName evidence="2">non-specific serine/threonine protein kinase</fullName>
        <ecNumber evidence="2">2.7.11.1</ecNumber>
    </recommendedName>
</protein>
<evidence type="ECO:0000256" key="1">
    <source>
        <dbReference type="ARBA" id="ARBA00004479"/>
    </source>
</evidence>
<evidence type="ECO:0000256" key="8">
    <source>
        <dbReference type="ARBA" id="ARBA00022729"/>
    </source>
</evidence>
<gene>
    <name evidence="23" type="ORF">POM88_028070</name>
</gene>
<dbReference type="GO" id="GO:0005524">
    <property type="term" value="F:ATP binding"/>
    <property type="evidence" value="ECO:0007669"/>
    <property type="project" value="UniProtKB-UniRule"/>
</dbReference>
<dbReference type="Gene3D" id="1.10.510.10">
    <property type="entry name" value="Transferase(Phosphotransferase) domain 1"/>
    <property type="match status" value="1"/>
</dbReference>
<feature type="signal peptide" evidence="21">
    <location>
        <begin position="1"/>
        <end position="22"/>
    </location>
</feature>
<dbReference type="EC" id="2.7.11.1" evidence="2"/>
<dbReference type="InterPro" id="IPR017441">
    <property type="entry name" value="Protein_kinase_ATP_BS"/>
</dbReference>
<dbReference type="Gene3D" id="3.80.10.10">
    <property type="entry name" value="Ribonuclease Inhibitor"/>
    <property type="match status" value="3"/>
</dbReference>
<dbReference type="SUPFAM" id="SSF56112">
    <property type="entry name" value="Protein kinase-like (PK-like)"/>
    <property type="match status" value="1"/>
</dbReference>
<dbReference type="InterPro" id="IPR011009">
    <property type="entry name" value="Kinase-like_dom_sf"/>
</dbReference>
<feature type="transmembrane region" description="Helical" evidence="20">
    <location>
        <begin position="673"/>
        <end position="695"/>
    </location>
</feature>
<dbReference type="Proteomes" id="UP001237642">
    <property type="component" value="Unassembled WGS sequence"/>
</dbReference>
<dbReference type="Pfam" id="PF23598">
    <property type="entry name" value="LRR_14"/>
    <property type="match status" value="1"/>
</dbReference>
<keyword evidence="3" id="KW-0723">Serine/threonine-protein kinase</keyword>
<dbReference type="FunFam" id="3.30.200.20:FF:000309">
    <property type="entry name" value="Leucine-rich repeat receptor protein kinase MSP1"/>
    <property type="match status" value="1"/>
</dbReference>
<dbReference type="FunFam" id="3.80.10.10:FF:000400">
    <property type="entry name" value="Nuclear pore complex protein NUP107"/>
    <property type="match status" value="1"/>
</dbReference>
<dbReference type="Pfam" id="PF13855">
    <property type="entry name" value="LRR_8"/>
    <property type="match status" value="1"/>
</dbReference>
<dbReference type="PRINTS" id="PR00019">
    <property type="entry name" value="LEURICHRPT"/>
</dbReference>
<evidence type="ECO:0000256" key="11">
    <source>
        <dbReference type="ARBA" id="ARBA00022777"/>
    </source>
</evidence>
<reference evidence="23" key="2">
    <citation type="submission" date="2023-05" db="EMBL/GenBank/DDBJ databases">
        <authorList>
            <person name="Schelkunov M.I."/>
        </authorList>
    </citation>
    <scope>NUCLEOTIDE SEQUENCE</scope>
    <source>
        <strain evidence="23">Hsosn_3</strain>
        <tissue evidence="23">Leaf</tissue>
    </source>
</reference>
<evidence type="ECO:0000256" key="12">
    <source>
        <dbReference type="ARBA" id="ARBA00022840"/>
    </source>
</evidence>
<keyword evidence="14 20" id="KW-0472">Membrane</keyword>